<organism evidence="1 2">
    <name type="scientific">Caerostris extrusa</name>
    <name type="common">Bark spider</name>
    <name type="synonym">Caerostris bankana</name>
    <dbReference type="NCBI Taxonomy" id="172846"/>
    <lineage>
        <taxon>Eukaryota</taxon>
        <taxon>Metazoa</taxon>
        <taxon>Ecdysozoa</taxon>
        <taxon>Arthropoda</taxon>
        <taxon>Chelicerata</taxon>
        <taxon>Arachnida</taxon>
        <taxon>Araneae</taxon>
        <taxon>Araneomorphae</taxon>
        <taxon>Entelegynae</taxon>
        <taxon>Araneoidea</taxon>
        <taxon>Araneidae</taxon>
        <taxon>Caerostris</taxon>
    </lineage>
</organism>
<proteinExistence type="predicted"/>
<keyword evidence="2" id="KW-1185">Reference proteome</keyword>
<name>A0AAV4PC77_CAEEX</name>
<evidence type="ECO:0000313" key="2">
    <source>
        <dbReference type="Proteomes" id="UP001054945"/>
    </source>
</evidence>
<dbReference type="AlphaFoldDB" id="A0AAV4PC77"/>
<accession>A0AAV4PC77</accession>
<comment type="caution">
    <text evidence="1">The sequence shown here is derived from an EMBL/GenBank/DDBJ whole genome shotgun (WGS) entry which is preliminary data.</text>
</comment>
<sequence>MSCLRAGRCHMDAGEEVTLGDRRVQKRVVEKKGRLLDSTFKRNDLLIRGSMGRCQRMLERGHIGRQESAEACCAKEGTSTGFDL</sequence>
<reference evidence="1 2" key="1">
    <citation type="submission" date="2021-06" db="EMBL/GenBank/DDBJ databases">
        <title>Caerostris extrusa draft genome.</title>
        <authorList>
            <person name="Kono N."/>
            <person name="Arakawa K."/>
        </authorList>
    </citation>
    <scope>NUCLEOTIDE SEQUENCE [LARGE SCALE GENOMIC DNA]</scope>
</reference>
<protein>
    <submittedName>
        <fullName evidence="1">Uncharacterized protein</fullName>
    </submittedName>
</protein>
<dbReference type="EMBL" id="BPLR01004399">
    <property type="protein sequence ID" value="GIX94629.1"/>
    <property type="molecule type" value="Genomic_DNA"/>
</dbReference>
<evidence type="ECO:0000313" key="1">
    <source>
        <dbReference type="EMBL" id="GIX94629.1"/>
    </source>
</evidence>
<dbReference type="Proteomes" id="UP001054945">
    <property type="component" value="Unassembled WGS sequence"/>
</dbReference>
<gene>
    <name evidence="1" type="ORF">CEXT_805901</name>
</gene>